<gene>
    <name evidence="6" type="ORF">ACFQ2I_00075</name>
</gene>
<keyword evidence="2 5" id="KW-0812">Transmembrane</keyword>
<dbReference type="InterPro" id="IPR019109">
    <property type="entry name" value="MamF_MmsF"/>
</dbReference>
<keyword evidence="3 5" id="KW-1133">Transmembrane helix</keyword>
<comment type="subcellular location">
    <subcellularLocation>
        <location evidence="1">Membrane</location>
        <topology evidence="1">Multi-pass membrane protein</topology>
    </subcellularLocation>
</comment>
<evidence type="ECO:0000256" key="2">
    <source>
        <dbReference type="ARBA" id="ARBA00022692"/>
    </source>
</evidence>
<feature type="transmembrane region" description="Helical" evidence="5">
    <location>
        <begin position="20"/>
        <end position="43"/>
    </location>
</feature>
<evidence type="ECO:0000256" key="1">
    <source>
        <dbReference type="ARBA" id="ARBA00004141"/>
    </source>
</evidence>
<organism evidence="6 7">
    <name type="scientific">Paenibacillus chungangensis</name>
    <dbReference type="NCBI Taxonomy" id="696535"/>
    <lineage>
        <taxon>Bacteria</taxon>
        <taxon>Bacillati</taxon>
        <taxon>Bacillota</taxon>
        <taxon>Bacilli</taxon>
        <taxon>Bacillales</taxon>
        <taxon>Paenibacillaceae</taxon>
        <taxon>Paenibacillus</taxon>
    </lineage>
</organism>
<evidence type="ECO:0000256" key="4">
    <source>
        <dbReference type="ARBA" id="ARBA00023136"/>
    </source>
</evidence>
<dbReference type="RefSeq" id="WP_377561390.1">
    <property type="nucleotide sequence ID" value="NZ_JBHTJZ010000002.1"/>
</dbReference>
<evidence type="ECO:0000313" key="7">
    <source>
        <dbReference type="Proteomes" id="UP001596989"/>
    </source>
</evidence>
<sequence length="118" mass="13245">MYPDGGSFKEERTYGMLCHLLAFAGFLIPLGNIIGPLVIWLMKKDQSMFVDDQGKESLNFQISILIYGIVCGLLTLVVIGILLLIALGIFYIIMIIIASVKANEGVRYRYPLTIRFLK</sequence>
<feature type="transmembrane region" description="Helical" evidence="5">
    <location>
        <begin position="64"/>
        <end position="97"/>
    </location>
</feature>
<accession>A0ABW3HJV9</accession>
<keyword evidence="7" id="KW-1185">Reference proteome</keyword>
<dbReference type="Pfam" id="PF09685">
    <property type="entry name" value="MamF_MmsF"/>
    <property type="match status" value="1"/>
</dbReference>
<name>A0ABW3HJV9_9BACL</name>
<keyword evidence="4 5" id="KW-0472">Membrane</keyword>
<reference evidence="7" key="1">
    <citation type="journal article" date="2019" name="Int. J. Syst. Evol. Microbiol.">
        <title>The Global Catalogue of Microorganisms (GCM) 10K type strain sequencing project: providing services to taxonomists for standard genome sequencing and annotation.</title>
        <authorList>
            <consortium name="The Broad Institute Genomics Platform"/>
            <consortium name="The Broad Institute Genome Sequencing Center for Infectious Disease"/>
            <person name="Wu L."/>
            <person name="Ma J."/>
        </authorList>
    </citation>
    <scope>NUCLEOTIDE SEQUENCE [LARGE SCALE GENOMIC DNA]</scope>
    <source>
        <strain evidence="7">CCUG 59129</strain>
    </source>
</reference>
<evidence type="ECO:0000313" key="6">
    <source>
        <dbReference type="EMBL" id="MFD0957788.1"/>
    </source>
</evidence>
<comment type="caution">
    <text evidence="6">The sequence shown here is derived from an EMBL/GenBank/DDBJ whole genome shotgun (WGS) entry which is preliminary data.</text>
</comment>
<evidence type="ECO:0000256" key="5">
    <source>
        <dbReference type="SAM" id="Phobius"/>
    </source>
</evidence>
<dbReference type="EMBL" id="JBHTJZ010000002">
    <property type="protein sequence ID" value="MFD0957788.1"/>
    <property type="molecule type" value="Genomic_DNA"/>
</dbReference>
<dbReference type="Proteomes" id="UP001596989">
    <property type="component" value="Unassembled WGS sequence"/>
</dbReference>
<proteinExistence type="predicted"/>
<evidence type="ECO:0000256" key="3">
    <source>
        <dbReference type="ARBA" id="ARBA00022989"/>
    </source>
</evidence>
<protein>
    <submittedName>
        <fullName evidence="6">DUF4870 domain-containing protein</fullName>
    </submittedName>
</protein>